<dbReference type="EMBL" id="OX336425">
    <property type="protein sequence ID" value="CAI2765305.1"/>
    <property type="molecule type" value="Genomic_DNA"/>
</dbReference>
<name>A0A9W4TDX4_9FLAO</name>
<organism evidence="3 5">
    <name type="scientific">Flavobacterium collinsii</name>
    <dbReference type="NCBI Taxonomy" id="1114861"/>
    <lineage>
        <taxon>Bacteria</taxon>
        <taxon>Pseudomonadati</taxon>
        <taxon>Bacteroidota</taxon>
        <taxon>Flavobacteriia</taxon>
        <taxon>Flavobacteriales</taxon>
        <taxon>Flavobacteriaceae</taxon>
        <taxon>Flavobacterium</taxon>
    </lineage>
</organism>
<reference evidence="3" key="2">
    <citation type="submission" date="2022-09" db="EMBL/GenBank/DDBJ databases">
        <authorList>
            <person name="Duchaud E."/>
        </authorList>
    </citation>
    <scope>NUCLEOTIDE SEQUENCE</scope>
    <source>
        <strain evidence="3">TRV642</strain>
    </source>
</reference>
<feature type="chain" id="PRO_5040810478" description="Lipocalin-like domain-containing protein" evidence="1">
    <location>
        <begin position="25"/>
        <end position="236"/>
    </location>
</feature>
<evidence type="ECO:0000313" key="2">
    <source>
        <dbReference type="EMBL" id="CAA9194936.1"/>
    </source>
</evidence>
<dbReference type="EMBL" id="CADCST010000053">
    <property type="protein sequence ID" value="CAA9194936.1"/>
    <property type="molecule type" value="Genomic_DNA"/>
</dbReference>
<protein>
    <recommendedName>
        <fullName evidence="6">Lipocalin-like domain-containing protein</fullName>
    </recommendedName>
</protein>
<evidence type="ECO:0000313" key="5">
    <source>
        <dbReference type="Proteomes" id="UP001152749"/>
    </source>
</evidence>
<dbReference type="AlphaFoldDB" id="A0A9W4TDX4"/>
<gene>
    <name evidence="2" type="ORF">FLACOL7796_00387</name>
    <name evidence="3" type="ORF">TRV642_0220</name>
</gene>
<dbReference type="RefSeq" id="WP_173964394.1">
    <property type="nucleotide sequence ID" value="NZ_BOVI01000004.1"/>
</dbReference>
<keyword evidence="4" id="KW-1185">Reference proteome</keyword>
<evidence type="ECO:0000256" key="1">
    <source>
        <dbReference type="SAM" id="SignalP"/>
    </source>
</evidence>
<reference evidence="2 4" key="1">
    <citation type="submission" date="2020-02" db="EMBL/GenBank/DDBJ databases">
        <authorList>
            <person name="Criscuolo A."/>
        </authorList>
    </citation>
    <scope>NUCLEOTIDE SEQUENCE [LARGE SCALE GENOMIC DNA]</scope>
    <source>
        <strain evidence="2">CECT7796</strain>
    </source>
</reference>
<proteinExistence type="predicted"/>
<dbReference type="KEGG" id="fcs:TRV642_0220"/>
<dbReference type="Proteomes" id="UP000474567">
    <property type="component" value="Unassembled WGS sequence"/>
</dbReference>
<evidence type="ECO:0000313" key="3">
    <source>
        <dbReference type="EMBL" id="CAI2765305.1"/>
    </source>
</evidence>
<evidence type="ECO:0000313" key="4">
    <source>
        <dbReference type="Proteomes" id="UP000474567"/>
    </source>
</evidence>
<sequence>MFKSISKNKVAVLLILFFSIVSNAQINMFGDWRIDNIIGISDIKEYSMVKQEESNRSGHLLTLNLDGTFISRNLPSCGNDTFLNTFGNFILIDDTHIRFILQQTSSRNYNKVHNLESDLSRDLGIFYIYKDSKSVRLIESNGVLEDDKNKILYNKLMDSFNWRLYDFVWNNTKGNNREEIVKDCIDSEKRIDFSNCKVVFSKKEKYGDVILVQENSNFHFVIYDDFQKKVSLAYPR</sequence>
<feature type="signal peptide" evidence="1">
    <location>
        <begin position="1"/>
        <end position="24"/>
    </location>
</feature>
<dbReference type="Proteomes" id="UP001152749">
    <property type="component" value="Chromosome"/>
</dbReference>
<keyword evidence="1" id="KW-0732">Signal</keyword>
<accession>A0A9W4TDX4</accession>
<evidence type="ECO:0008006" key="6">
    <source>
        <dbReference type="Google" id="ProtNLM"/>
    </source>
</evidence>